<reference evidence="3" key="1">
    <citation type="submission" date="2017-09" db="EMBL/GenBank/DDBJ databases">
        <title>Genome evolution observed in wild isolates of Caulobacter crescentus.</title>
        <authorList>
            <person name="Ely B."/>
            <person name="Wilson K."/>
            <person name="Scott D."/>
        </authorList>
    </citation>
    <scope>NUCLEOTIDE SEQUENCE [LARGE SCALE GENOMIC DNA]</scope>
    <source>
        <strain evidence="3">CB13b1a</strain>
    </source>
</reference>
<dbReference type="PANTHER" id="PTHR34610:SF4">
    <property type="entry name" value="SLL8027 PROTEIN"/>
    <property type="match status" value="1"/>
</dbReference>
<dbReference type="AlphaFoldDB" id="A0A290MQS0"/>
<dbReference type="InterPro" id="IPR002850">
    <property type="entry name" value="PIN_toxin-like"/>
</dbReference>
<evidence type="ECO:0000313" key="3">
    <source>
        <dbReference type="Proteomes" id="UP000217311"/>
    </source>
</evidence>
<proteinExistence type="predicted"/>
<dbReference type="RefSeq" id="WP_096050708.1">
    <property type="nucleotide sequence ID" value="NZ_CP023315.3"/>
</dbReference>
<accession>A0A290MQS0</accession>
<dbReference type="EMBL" id="CP023315">
    <property type="protein sequence ID" value="ATC31245.1"/>
    <property type="molecule type" value="Genomic_DNA"/>
</dbReference>
<evidence type="ECO:0000313" key="2">
    <source>
        <dbReference type="EMBL" id="ATC31245.1"/>
    </source>
</evidence>
<feature type="domain" description="PIN" evidence="1">
    <location>
        <begin position="4"/>
        <end position="123"/>
    </location>
</feature>
<organism evidence="2 3">
    <name type="scientific">Caulobacter vibrioides</name>
    <name type="common">Caulobacter crescentus</name>
    <dbReference type="NCBI Taxonomy" id="155892"/>
    <lineage>
        <taxon>Bacteria</taxon>
        <taxon>Pseudomonadati</taxon>
        <taxon>Pseudomonadota</taxon>
        <taxon>Alphaproteobacteria</taxon>
        <taxon>Caulobacterales</taxon>
        <taxon>Caulobacteraceae</taxon>
        <taxon>Caulobacter</taxon>
    </lineage>
</organism>
<dbReference type="Pfam" id="PF13470">
    <property type="entry name" value="PIN_3"/>
    <property type="match status" value="1"/>
</dbReference>
<evidence type="ECO:0000259" key="1">
    <source>
        <dbReference type="Pfam" id="PF13470"/>
    </source>
</evidence>
<dbReference type="InterPro" id="IPR002716">
    <property type="entry name" value="PIN_dom"/>
</dbReference>
<dbReference type="Proteomes" id="UP000217311">
    <property type="component" value="Chromosome"/>
</dbReference>
<gene>
    <name evidence="2" type="ORF">CA606_02190</name>
</gene>
<protein>
    <submittedName>
        <fullName evidence="2">PIN domain-containing protein</fullName>
    </submittedName>
</protein>
<dbReference type="PANTHER" id="PTHR34610">
    <property type="entry name" value="SSL7007 PROTEIN"/>
    <property type="match status" value="1"/>
</dbReference>
<name>A0A290MQS0_CAUVI</name>
<sequence length="176" mass="19068">MPVRFCLDLNVWLGAVLSERAGRRDTAAQLLVQAVRSGQSVRGPVALVISWGMLNRYRQVLVGAGLERDHADRLVEVMATIARDGPSLTLGGVGVLPLEDEEDRHVLETAVAGHADMLVTHNLRDFVGQDVRTLVADRYYGFEAAGAKLLVVHTYDAAAWIRGEAPPAEVTAFLGL</sequence>